<name>A0A7L5BVA1_9RHOB</name>
<comment type="similarity">
    <text evidence="5">Belongs to the zinc-containing alcohol dehydrogenase family.</text>
</comment>
<keyword evidence="1 5" id="KW-0479">Metal-binding</keyword>
<dbReference type="GO" id="GO:0051903">
    <property type="term" value="F:S-(hydroxymethyl)glutathione dehydrogenase [NAD(P)+] activity"/>
    <property type="evidence" value="ECO:0007669"/>
    <property type="project" value="TreeGrafter"/>
</dbReference>
<dbReference type="PANTHER" id="PTHR43880:SF12">
    <property type="entry name" value="ALCOHOL DEHYDROGENASE CLASS-3"/>
    <property type="match status" value="1"/>
</dbReference>
<evidence type="ECO:0000313" key="7">
    <source>
        <dbReference type="EMBL" id="QIE54407.1"/>
    </source>
</evidence>
<evidence type="ECO:0000256" key="1">
    <source>
        <dbReference type="ARBA" id="ARBA00022723"/>
    </source>
</evidence>
<dbReference type="InterPro" id="IPR013154">
    <property type="entry name" value="ADH-like_N"/>
</dbReference>
<dbReference type="AlphaFoldDB" id="A0A7L5BVA1"/>
<gene>
    <name evidence="7" type="ORF">G5B40_02520</name>
</gene>
<protein>
    <submittedName>
        <fullName evidence="7">Zinc-binding dehydrogenase</fullName>
    </submittedName>
</protein>
<dbReference type="SUPFAM" id="SSF50129">
    <property type="entry name" value="GroES-like"/>
    <property type="match status" value="2"/>
</dbReference>
<dbReference type="SMART" id="SM00829">
    <property type="entry name" value="PKS_ER"/>
    <property type="match status" value="1"/>
</dbReference>
<dbReference type="Pfam" id="PF08240">
    <property type="entry name" value="ADH_N"/>
    <property type="match status" value="1"/>
</dbReference>
<dbReference type="KEGG" id="hdh:G5B40_02520"/>
<evidence type="ECO:0000256" key="2">
    <source>
        <dbReference type="ARBA" id="ARBA00022833"/>
    </source>
</evidence>
<dbReference type="Proteomes" id="UP000503336">
    <property type="component" value="Chromosome"/>
</dbReference>
<evidence type="ECO:0000313" key="8">
    <source>
        <dbReference type="Proteomes" id="UP000503336"/>
    </source>
</evidence>
<evidence type="ECO:0000256" key="4">
    <source>
        <dbReference type="ARBA" id="ARBA00023027"/>
    </source>
</evidence>
<evidence type="ECO:0000256" key="3">
    <source>
        <dbReference type="ARBA" id="ARBA00023002"/>
    </source>
</evidence>
<dbReference type="RefSeq" id="WP_165094591.1">
    <property type="nucleotide sequence ID" value="NZ_CP049056.1"/>
</dbReference>
<dbReference type="InterPro" id="IPR036291">
    <property type="entry name" value="NAD(P)-bd_dom_sf"/>
</dbReference>
<dbReference type="Pfam" id="PF00107">
    <property type="entry name" value="ADH_zinc_N"/>
    <property type="match status" value="1"/>
</dbReference>
<dbReference type="PANTHER" id="PTHR43880">
    <property type="entry name" value="ALCOHOL DEHYDROGENASE"/>
    <property type="match status" value="1"/>
</dbReference>
<keyword evidence="2 5" id="KW-0862">Zinc</keyword>
<feature type="domain" description="Enoyl reductase (ER)" evidence="6">
    <location>
        <begin position="10"/>
        <end position="355"/>
    </location>
</feature>
<dbReference type="GO" id="GO:0046294">
    <property type="term" value="P:formaldehyde catabolic process"/>
    <property type="evidence" value="ECO:0007669"/>
    <property type="project" value="TreeGrafter"/>
</dbReference>
<dbReference type="InterPro" id="IPR011032">
    <property type="entry name" value="GroES-like_sf"/>
</dbReference>
<dbReference type="GO" id="GO:0008270">
    <property type="term" value="F:zinc ion binding"/>
    <property type="evidence" value="ECO:0007669"/>
    <property type="project" value="InterPro"/>
</dbReference>
<proteinExistence type="inferred from homology"/>
<organism evidence="7 8">
    <name type="scientific">Pikeienuella piscinae</name>
    <dbReference type="NCBI Taxonomy" id="2748098"/>
    <lineage>
        <taxon>Bacteria</taxon>
        <taxon>Pseudomonadati</taxon>
        <taxon>Pseudomonadota</taxon>
        <taxon>Alphaproteobacteria</taxon>
        <taxon>Rhodobacterales</taxon>
        <taxon>Paracoccaceae</taxon>
        <taxon>Pikeienuella</taxon>
    </lineage>
</organism>
<evidence type="ECO:0000259" key="6">
    <source>
        <dbReference type="SMART" id="SM00829"/>
    </source>
</evidence>
<keyword evidence="4" id="KW-0520">NAD</keyword>
<sequence>MKAALSRAFRTPLSIEDVELAPPGPGEVEVRIRACAICHSDLMFISGGWGGSLPAIWGHEAAGEVVALGEGVDDLAPGDRVALTLIRACGSCACCAAGQRTYCTEPFSLSAASPIRDSTGAPVAQGLKCAAFAERATVHRSQLAPIGAQIGWAEASLLSCGVITGYGAVTNTAKMPVGAKAVVIGAGGVGLNAVQGAALAGAAPLVAVDISDDKLEIARGFGASHSVRAGETAAQEVRTILGSGADYVFVTVGATAAMESAYQMLAPGGAAVLVGMAASGEMSTFDPLTLADCGQRIIGSKMGSSVIERDIPALVRAYLAGRLKLDELVTGRFPLEDVNEALDRTRAGIGVRNVIMFD</sequence>
<accession>A0A7L5BVA1</accession>
<dbReference type="SUPFAM" id="SSF51735">
    <property type="entry name" value="NAD(P)-binding Rossmann-fold domains"/>
    <property type="match status" value="1"/>
</dbReference>
<dbReference type="InterPro" id="IPR020843">
    <property type="entry name" value="ER"/>
</dbReference>
<comment type="cofactor">
    <cofactor evidence="5">
        <name>Zn(2+)</name>
        <dbReference type="ChEBI" id="CHEBI:29105"/>
    </cofactor>
</comment>
<dbReference type="Gene3D" id="3.90.180.10">
    <property type="entry name" value="Medium-chain alcohol dehydrogenases, catalytic domain"/>
    <property type="match status" value="1"/>
</dbReference>
<dbReference type="InterPro" id="IPR002328">
    <property type="entry name" value="ADH_Zn_CS"/>
</dbReference>
<keyword evidence="3" id="KW-0560">Oxidoreductase</keyword>
<reference evidence="7 8" key="1">
    <citation type="submission" date="2020-02" db="EMBL/GenBank/DDBJ databases">
        <title>complete genome sequence of Rhodobacteraceae bacterium.</title>
        <authorList>
            <person name="Park J."/>
            <person name="Kim Y.-S."/>
            <person name="Kim K.-H."/>
        </authorList>
    </citation>
    <scope>NUCLEOTIDE SEQUENCE [LARGE SCALE GENOMIC DNA]</scope>
    <source>
        <strain evidence="7 8">RR4-56</strain>
    </source>
</reference>
<evidence type="ECO:0000256" key="5">
    <source>
        <dbReference type="RuleBase" id="RU361277"/>
    </source>
</evidence>
<dbReference type="EMBL" id="CP049056">
    <property type="protein sequence ID" value="QIE54407.1"/>
    <property type="molecule type" value="Genomic_DNA"/>
</dbReference>
<dbReference type="GO" id="GO:0005829">
    <property type="term" value="C:cytosol"/>
    <property type="evidence" value="ECO:0007669"/>
    <property type="project" value="TreeGrafter"/>
</dbReference>
<dbReference type="PROSITE" id="PS00059">
    <property type="entry name" value="ADH_ZINC"/>
    <property type="match status" value="1"/>
</dbReference>
<dbReference type="InterPro" id="IPR013149">
    <property type="entry name" value="ADH-like_C"/>
</dbReference>
<keyword evidence="8" id="KW-1185">Reference proteome</keyword>
<dbReference type="Gene3D" id="3.40.50.720">
    <property type="entry name" value="NAD(P)-binding Rossmann-like Domain"/>
    <property type="match status" value="1"/>
</dbReference>